<evidence type="ECO:0008006" key="3">
    <source>
        <dbReference type="Google" id="ProtNLM"/>
    </source>
</evidence>
<reference evidence="1" key="1">
    <citation type="journal article" date="2020" name="G3 (Bethesda)">
        <title>High-Quality Assemblies for Three Invasive Social Wasps from the &lt;i&gt;Vespula&lt;/i&gt; Genus.</title>
        <authorList>
            <person name="Harrop T.W.R."/>
            <person name="Guhlin J."/>
            <person name="McLaughlin G.M."/>
            <person name="Permina E."/>
            <person name="Stockwell P."/>
            <person name="Gilligan J."/>
            <person name="Le Lec M.F."/>
            <person name="Gruber M.A.M."/>
            <person name="Quinn O."/>
            <person name="Lovegrove M."/>
            <person name="Duncan E.J."/>
            <person name="Remnant E.J."/>
            <person name="Van Eeckhoven J."/>
            <person name="Graham B."/>
            <person name="Knapp R.A."/>
            <person name="Langford K.W."/>
            <person name="Kronenberg Z."/>
            <person name="Press M.O."/>
            <person name="Eacker S.M."/>
            <person name="Wilson-Rankin E.E."/>
            <person name="Purcell J."/>
            <person name="Lester P.J."/>
            <person name="Dearden P.K."/>
        </authorList>
    </citation>
    <scope>NUCLEOTIDE SEQUENCE</scope>
    <source>
        <strain evidence="1">Volc-1</strain>
    </source>
</reference>
<dbReference type="Proteomes" id="UP000600918">
    <property type="component" value="Unassembled WGS sequence"/>
</dbReference>
<dbReference type="EMBL" id="JACSDY010000003">
    <property type="protein sequence ID" value="KAF7432203.1"/>
    <property type="molecule type" value="Genomic_DNA"/>
</dbReference>
<gene>
    <name evidence="1" type="ORF">H0235_005127</name>
</gene>
<dbReference type="PANTHER" id="PTHR20905">
    <property type="entry name" value="N-ACETYLTRANSFERASE-RELATED"/>
    <property type="match status" value="1"/>
</dbReference>
<dbReference type="Gene3D" id="3.40.630.30">
    <property type="match status" value="1"/>
</dbReference>
<dbReference type="AlphaFoldDB" id="A0A834P8K5"/>
<sequence>MNRGVDESGNEEISLPPIRTPGPIKIWKTVDGFKTIGGVSKPVKIVIQEIPEDRYEDMLDHFTTHFVNDEPCCVSIKLKDDPVGIKDLRNIWKIILKQGLSVGAFVDDPKGGKPEIAGGNILGYENKNDDRKIDKYKMQPSAAKNLVTPALELYKEAKVYDYYNTDKHLFALGLIVQSSYRGHHLGAHILSVREKIGREYKIPMTSTPFSSTISQKSAARCGFEVILSRDYDQILDEQGKEVFPGIKFKAMQALRNFLSTHFKSYLVVLST</sequence>
<accession>A0A834P8K5</accession>
<dbReference type="GO" id="GO:0008080">
    <property type="term" value="F:N-acetyltransferase activity"/>
    <property type="evidence" value="ECO:0007669"/>
    <property type="project" value="TreeGrafter"/>
</dbReference>
<keyword evidence="2" id="KW-1185">Reference proteome</keyword>
<comment type="caution">
    <text evidence="1">The sequence shown here is derived from an EMBL/GenBank/DDBJ whole genome shotgun (WGS) entry which is preliminary data.</text>
</comment>
<proteinExistence type="predicted"/>
<dbReference type="PANTHER" id="PTHR20905:SF32">
    <property type="entry name" value="ARYLALKYLAMINE N-ACETYLTRANSFERASE-LIKE 7, ISOFORM A"/>
    <property type="match status" value="1"/>
</dbReference>
<name>A0A834P8K5_VESPE</name>
<evidence type="ECO:0000313" key="1">
    <source>
        <dbReference type="EMBL" id="KAF7432203.1"/>
    </source>
</evidence>
<protein>
    <recommendedName>
        <fullName evidence="3">N-acetyltransferase domain-containing protein</fullName>
    </recommendedName>
</protein>
<evidence type="ECO:0000313" key="2">
    <source>
        <dbReference type="Proteomes" id="UP000600918"/>
    </source>
</evidence>
<organism evidence="1 2">
    <name type="scientific">Vespula pensylvanica</name>
    <name type="common">Western yellow jacket</name>
    <name type="synonym">Wasp</name>
    <dbReference type="NCBI Taxonomy" id="30213"/>
    <lineage>
        <taxon>Eukaryota</taxon>
        <taxon>Metazoa</taxon>
        <taxon>Ecdysozoa</taxon>
        <taxon>Arthropoda</taxon>
        <taxon>Hexapoda</taxon>
        <taxon>Insecta</taxon>
        <taxon>Pterygota</taxon>
        <taxon>Neoptera</taxon>
        <taxon>Endopterygota</taxon>
        <taxon>Hymenoptera</taxon>
        <taxon>Apocrita</taxon>
        <taxon>Aculeata</taxon>
        <taxon>Vespoidea</taxon>
        <taxon>Vespidae</taxon>
        <taxon>Vespinae</taxon>
        <taxon>Vespula</taxon>
    </lineage>
</organism>